<sequence>MKPVNRATAISAALALALTMAGAAMAREAPTMTVAVIDFTNQTSSANWWNGDVGNQLADVLSNELSATGDFKVIERQKIGAVLAEQDLASSYRMRPGSSPHTGNVTGAQYLITGSVSAYTEDTSNTGGGLNIAGFRVGGGKSEAYIAIDLRVIDAETSEVVYSRTVEGRSSGGGVNLSGYVGGGVGGDFAHSKKTPASKAVRAALIEATDYLDCAMVKRDGCEVRYQQKEQRRRDGDKKVLDLDG</sequence>
<dbReference type="GO" id="GO:0030288">
    <property type="term" value="C:outer membrane-bounded periplasmic space"/>
    <property type="evidence" value="ECO:0007669"/>
    <property type="project" value="InterPro"/>
</dbReference>
<evidence type="ECO:0000313" key="10">
    <source>
        <dbReference type="EMBL" id="TPG11306.1"/>
    </source>
</evidence>
<organism evidence="10 11">
    <name type="scientific">Rhodanobacter glycinis</name>
    <dbReference type="NCBI Taxonomy" id="582702"/>
    <lineage>
        <taxon>Bacteria</taxon>
        <taxon>Pseudomonadati</taxon>
        <taxon>Pseudomonadota</taxon>
        <taxon>Gammaproteobacteria</taxon>
        <taxon>Lysobacterales</taxon>
        <taxon>Rhodanobacteraceae</taxon>
        <taxon>Rhodanobacter</taxon>
    </lineage>
</organism>
<evidence type="ECO:0000313" key="11">
    <source>
        <dbReference type="Proteomes" id="UP000319486"/>
    </source>
</evidence>
<comment type="caution">
    <text evidence="10">The sequence shown here is derived from an EMBL/GenBank/DDBJ whole genome shotgun (WGS) entry which is preliminary data.</text>
</comment>
<name>A0A502FH55_9GAMM</name>
<evidence type="ECO:0000256" key="7">
    <source>
        <dbReference type="ARBA" id="ARBA00023139"/>
    </source>
</evidence>
<accession>A0A502FH55</accession>
<evidence type="ECO:0000256" key="5">
    <source>
        <dbReference type="ARBA" id="ARBA00022729"/>
    </source>
</evidence>
<dbReference type="InterPro" id="IPR005534">
    <property type="entry name" value="Curli_assmbl/transp-comp_CsgG"/>
</dbReference>
<dbReference type="Gene3D" id="3.40.50.10610">
    <property type="entry name" value="ABC-type transport auxiliary lipoprotein component"/>
    <property type="match status" value="2"/>
</dbReference>
<protein>
    <recommendedName>
        <fullName evidence="3">Curli production assembly/transport component CsgG</fullName>
    </recommendedName>
</protein>
<feature type="signal peptide" evidence="9">
    <location>
        <begin position="1"/>
        <end position="26"/>
    </location>
</feature>
<keyword evidence="4" id="KW-1003">Cell membrane</keyword>
<evidence type="ECO:0000256" key="6">
    <source>
        <dbReference type="ARBA" id="ARBA00023136"/>
    </source>
</evidence>
<keyword evidence="11" id="KW-1185">Reference proteome</keyword>
<proteinExistence type="inferred from homology"/>
<comment type="similarity">
    <text evidence="2">Belongs to the CsgG family.</text>
</comment>
<keyword evidence="6" id="KW-0472">Membrane</keyword>
<dbReference type="SUPFAM" id="SSF52964">
    <property type="entry name" value="TolB, N-terminal domain"/>
    <property type="match status" value="1"/>
</dbReference>
<feature type="chain" id="PRO_5030107395" description="Curli production assembly/transport component CsgG" evidence="9">
    <location>
        <begin position="27"/>
        <end position="245"/>
    </location>
</feature>
<dbReference type="Proteomes" id="UP000319486">
    <property type="component" value="Unassembled WGS sequence"/>
</dbReference>
<evidence type="ECO:0000256" key="4">
    <source>
        <dbReference type="ARBA" id="ARBA00022475"/>
    </source>
</evidence>
<evidence type="ECO:0000256" key="8">
    <source>
        <dbReference type="ARBA" id="ARBA00023288"/>
    </source>
</evidence>
<dbReference type="AlphaFoldDB" id="A0A502FH55"/>
<keyword evidence="7" id="KW-0564">Palmitate</keyword>
<evidence type="ECO:0000256" key="9">
    <source>
        <dbReference type="SAM" id="SignalP"/>
    </source>
</evidence>
<comment type="function">
    <text evidence="1">May be involved in the biogenesis of curli organelles.</text>
</comment>
<dbReference type="OrthoDB" id="551031at2"/>
<reference evidence="10 11" key="1">
    <citation type="journal article" date="2019" name="Environ. Microbiol.">
        <title>Species interactions and distinct microbial communities in high Arctic permafrost affected cryosols are associated with the CH4 and CO2 gas fluxes.</title>
        <authorList>
            <person name="Altshuler I."/>
            <person name="Hamel J."/>
            <person name="Turney S."/>
            <person name="Magnuson E."/>
            <person name="Levesque R."/>
            <person name="Greer C."/>
            <person name="Whyte L.G."/>
        </authorList>
    </citation>
    <scope>NUCLEOTIDE SEQUENCE [LARGE SCALE GENOMIC DNA]</scope>
    <source>
        <strain evidence="10 11">S13Y</strain>
    </source>
</reference>
<dbReference type="PANTHER" id="PTHR41164:SF1">
    <property type="entry name" value="CURLI PRODUCTION ASSEMBLY_TRANSPORT COMPONENT CSGG"/>
    <property type="match status" value="1"/>
</dbReference>
<evidence type="ECO:0000256" key="3">
    <source>
        <dbReference type="ARBA" id="ARBA00014028"/>
    </source>
</evidence>
<dbReference type="EMBL" id="RCZO01000001">
    <property type="protein sequence ID" value="TPG11306.1"/>
    <property type="molecule type" value="Genomic_DNA"/>
</dbReference>
<dbReference type="Pfam" id="PF03783">
    <property type="entry name" value="CsgG"/>
    <property type="match status" value="1"/>
</dbReference>
<keyword evidence="8" id="KW-0449">Lipoprotein</keyword>
<dbReference type="PANTHER" id="PTHR41164">
    <property type="entry name" value="CURLI PRODUCTION ASSEMBLY/TRANSPORT COMPONENT CSGG"/>
    <property type="match status" value="1"/>
</dbReference>
<dbReference type="RefSeq" id="WP_140648522.1">
    <property type="nucleotide sequence ID" value="NZ_RCZB01000002.1"/>
</dbReference>
<evidence type="ECO:0000256" key="2">
    <source>
        <dbReference type="ARBA" id="ARBA00008899"/>
    </source>
</evidence>
<gene>
    <name evidence="10" type="ORF">EAH88_01805</name>
</gene>
<evidence type="ECO:0000256" key="1">
    <source>
        <dbReference type="ARBA" id="ARBA00003989"/>
    </source>
</evidence>
<keyword evidence="5 9" id="KW-0732">Signal</keyword>